<dbReference type="CDD" id="cd07377">
    <property type="entry name" value="WHTH_GntR"/>
    <property type="match status" value="1"/>
</dbReference>
<dbReference type="Gene3D" id="1.20.120.530">
    <property type="entry name" value="GntR ligand-binding domain-like"/>
    <property type="match status" value="1"/>
</dbReference>
<dbReference type="Pfam" id="PF07729">
    <property type="entry name" value="FCD"/>
    <property type="match status" value="1"/>
</dbReference>
<evidence type="ECO:0000313" key="5">
    <source>
        <dbReference type="EMBL" id="MCQ1531825.1"/>
    </source>
</evidence>
<organism evidence="5 6">
    <name type="scientific">Lutispora saccharofermentans</name>
    <dbReference type="NCBI Taxonomy" id="3024236"/>
    <lineage>
        <taxon>Bacteria</taxon>
        <taxon>Bacillati</taxon>
        <taxon>Bacillota</taxon>
        <taxon>Clostridia</taxon>
        <taxon>Lutisporales</taxon>
        <taxon>Lutisporaceae</taxon>
        <taxon>Lutispora</taxon>
    </lineage>
</organism>
<dbReference type="SMART" id="SM00895">
    <property type="entry name" value="FCD"/>
    <property type="match status" value="1"/>
</dbReference>
<dbReference type="InterPro" id="IPR036388">
    <property type="entry name" value="WH-like_DNA-bd_sf"/>
</dbReference>
<accession>A0ABT1NKM6</accession>
<name>A0ABT1NKM6_9FIRM</name>
<dbReference type="InterPro" id="IPR000524">
    <property type="entry name" value="Tscrpt_reg_HTH_GntR"/>
</dbReference>
<reference evidence="5 6" key="1">
    <citation type="submission" date="2021-10" db="EMBL/GenBank/DDBJ databases">
        <title>Lutispora strain m25 sp. nov., a thermophilic, non-spore-forming bacterium isolated from a lab-scale methanogenic bioreactor digesting anaerobic sludge.</title>
        <authorList>
            <person name="El Houari A."/>
            <person name="Mcdonald J."/>
        </authorList>
    </citation>
    <scope>NUCLEOTIDE SEQUENCE [LARGE SCALE GENOMIC DNA]</scope>
    <source>
        <strain evidence="6">m25</strain>
    </source>
</reference>
<dbReference type="Gene3D" id="1.10.10.10">
    <property type="entry name" value="Winged helix-like DNA-binding domain superfamily/Winged helix DNA-binding domain"/>
    <property type="match status" value="1"/>
</dbReference>
<dbReference type="PANTHER" id="PTHR43537">
    <property type="entry name" value="TRANSCRIPTIONAL REGULATOR, GNTR FAMILY"/>
    <property type="match status" value="1"/>
</dbReference>
<proteinExistence type="predicted"/>
<dbReference type="RefSeq" id="WP_255229398.1">
    <property type="nucleotide sequence ID" value="NZ_JAJEKE010000032.1"/>
</dbReference>
<dbReference type="SUPFAM" id="SSF46785">
    <property type="entry name" value="Winged helix' DNA-binding domain"/>
    <property type="match status" value="1"/>
</dbReference>
<evidence type="ECO:0000259" key="4">
    <source>
        <dbReference type="PROSITE" id="PS50949"/>
    </source>
</evidence>
<dbReference type="SUPFAM" id="SSF48008">
    <property type="entry name" value="GntR ligand-binding domain-like"/>
    <property type="match status" value="1"/>
</dbReference>
<dbReference type="InterPro" id="IPR011711">
    <property type="entry name" value="GntR_C"/>
</dbReference>
<dbReference type="PROSITE" id="PS50949">
    <property type="entry name" value="HTH_GNTR"/>
    <property type="match status" value="1"/>
</dbReference>
<evidence type="ECO:0000256" key="2">
    <source>
        <dbReference type="ARBA" id="ARBA00023125"/>
    </source>
</evidence>
<sequence length="229" mass="25653">MANNFIPISQNIANIISDMIFLEKRYKPNDKLPNENQLAEELGVSRTTIREAVKTLVANGVLTIERGRGTFVTANPYVQNDPFGISYLEDKKKLVHNWFEMRLILEPANVRLVVERASDEEIREIISYERKAAELILAGEPYAEADQQFHAAIAKATHNSVIELMLPAIEASISDAINTAVYAGTHELSSENALTNHRLISHFIEQRDANGAALAMYYHIKRGITDMGC</sequence>
<evidence type="ECO:0000313" key="6">
    <source>
        <dbReference type="Proteomes" id="UP001651880"/>
    </source>
</evidence>
<dbReference type="SMART" id="SM00345">
    <property type="entry name" value="HTH_GNTR"/>
    <property type="match status" value="1"/>
</dbReference>
<dbReference type="PRINTS" id="PR00035">
    <property type="entry name" value="HTHGNTR"/>
</dbReference>
<dbReference type="Pfam" id="PF00392">
    <property type="entry name" value="GntR"/>
    <property type="match status" value="1"/>
</dbReference>
<keyword evidence="3" id="KW-0804">Transcription</keyword>
<dbReference type="Proteomes" id="UP001651880">
    <property type="component" value="Unassembled WGS sequence"/>
</dbReference>
<dbReference type="PANTHER" id="PTHR43537:SF5">
    <property type="entry name" value="UXU OPERON TRANSCRIPTIONAL REGULATOR"/>
    <property type="match status" value="1"/>
</dbReference>
<dbReference type="InterPro" id="IPR008920">
    <property type="entry name" value="TF_FadR/GntR_C"/>
</dbReference>
<keyword evidence="6" id="KW-1185">Reference proteome</keyword>
<evidence type="ECO:0000256" key="1">
    <source>
        <dbReference type="ARBA" id="ARBA00023015"/>
    </source>
</evidence>
<keyword evidence="2" id="KW-0238">DNA-binding</keyword>
<feature type="domain" description="HTH gntR-type" evidence="4">
    <location>
        <begin position="6"/>
        <end position="75"/>
    </location>
</feature>
<dbReference type="InterPro" id="IPR036390">
    <property type="entry name" value="WH_DNA-bd_sf"/>
</dbReference>
<dbReference type="EMBL" id="JAJEKE010000032">
    <property type="protein sequence ID" value="MCQ1531825.1"/>
    <property type="molecule type" value="Genomic_DNA"/>
</dbReference>
<comment type="caution">
    <text evidence="5">The sequence shown here is derived from an EMBL/GenBank/DDBJ whole genome shotgun (WGS) entry which is preliminary data.</text>
</comment>
<keyword evidence="1" id="KW-0805">Transcription regulation</keyword>
<protein>
    <submittedName>
        <fullName evidence="5">FadR family transcriptional regulator</fullName>
    </submittedName>
</protein>
<gene>
    <name evidence="5" type="ORF">LJD61_20110</name>
</gene>
<evidence type="ECO:0000256" key="3">
    <source>
        <dbReference type="ARBA" id="ARBA00023163"/>
    </source>
</evidence>